<feature type="domain" description="AB hydrolase-1" evidence="1">
    <location>
        <begin position="43"/>
        <end position="88"/>
    </location>
</feature>
<keyword evidence="3" id="KW-1185">Reference proteome</keyword>
<dbReference type="KEGG" id="ehx:EMIHUDRAFT_253278"/>
<evidence type="ECO:0000259" key="1">
    <source>
        <dbReference type="Pfam" id="PF00561"/>
    </source>
</evidence>
<dbReference type="STRING" id="2903.R1F1G3"/>
<dbReference type="GO" id="GO:0009507">
    <property type="term" value="C:chloroplast"/>
    <property type="evidence" value="ECO:0007669"/>
    <property type="project" value="TreeGrafter"/>
</dbReference>
<protein>
    <recommendedName>
        <fullName evidence="1">AB hydrolase-1 domain-containing protein</fullName>
    </recommendedName>
</protein>
<dbReference type="RefSeq" id="XP_005785174.1">
    <property type="nucleotide sequence ID" value="XM_005785117.1"/>
</dbReference>
<name>A0A0D3KAG0_EMIH1</name>
<dbReference type="PANTHER" id="PTHR46438:SF7">
    <property type="entry name" value="ALPHA_BETA-HYDROLASES SUPERFAMILY PROTEIN"/>
    <property type="match status" value="1"/>
</dbReference>
<dbReference type="HOGENOM" id="CLU_1819479_0_0_1"/>
<dbReference type="GeneID" id="17278019"/>
<reference evidence="3" key="1">
    <citation type="journal article" date="2013" name="Nature">
        <title>Pan genome of the phytoplankton Emiliania underpins its global distribution.</title>
        <authorList>
            <person name="Read B.A."/>
            <person name="Kegel J."/>
            <person name="Klute M.J."/>
            <person name="Kuo A."/>
            <person name="Lefebvre S.C."/>
            <person name="Maumus F."/>
            <person name="Mayer C."/>
            <person name="Miller J."/>
            <person name="Monier A."/>
            <person name="Salamov A."/>
            <person name="Young J."/>
            <person name="Aguilar M."/>
            <person name="Claverie J.M."/>
            <person name="Frickenhaus S."/>
            <person name="Gonzalez K."/>
            <person name="Herman E.K."/>
            <person name="Lin Y.C."/>
            <person name="Napier J."/>
            <person name="Ogata H."/>
            <person name="Sarno A.F."/>
            <person name="Shmutz J."/>
            <person name="Schroeder D."/>
            <person name="de Vargas C."/>
            <person name="Verret F."/>
            <person name="von Dassow P."/>
            <person name="Valentin K."/>
            <person name="Van de Peer Y."/>
            <person name="Wheeler G."/>
            <person name="Dacks J.B."/>
            <person name="Delwiche C.F."/>
            <person name="Dyhrman S.T."/>
            <person name="Glockner G."/>
            <person name="John U."/>
            <person name="Richards T."/>
            <person name="Worden A.Z."/>
            <person name="Zhang X."/>
            <person name="Grigoriev I.V."/>
            <person name="Allen A.E."/>
            <person name="Bidle K."/>
            <person name="Borodovsky M."/>
            <person name="Bowler C."/>
            <person name="Brownlee C."/>
            <person name="Cock J.M."/>
            <person name="Elias M."/>
            <person name="Gladyshev V.N."/>
            <person name="Groth M."/>
            <person name="Guda C."/>
            <person name="Hadaegh A."/>
            <person name="Iglesias-Rodriguez M.D."/>
            <person name="Jenkins J."/>
            <person name="Jones B.M."/>
            <person name="Lawson T."/>
            <person name="Leese F."/>
            <person name="Lindquist E."/>
            <person name="Lobanov A."/>
            <person name="Lomsadze A."/>
            <person name="Malik S.B."/>
            <person name="Marsh M.E."/>
            <person name="Mackinder L."/>
            <person name="Mock T."/>
            <person name="Mueller-Roeber B."/>
            <person name="Pagarete A."/>
            <person name="Parker M."/>
            <person name="Probert I."/>
            <person name="Quesneville H."/>
            <person name="Raines C."/>
            <person name="Rensing S.A."/>
            <person name="Riano-Pachon D.M."/>
            <person name="Richier S."/>
            <person name="Rokitta S."/>
            <person name="Shiraiwa Y."/>
            <person name="Soanes D.M."/>
            <person name="van der Giezen M."/>
            <person name="Wahlund T.M."/>
            <person name="Williams B."/>
            <person name="Wilson W."/>
            <person name="Wolfe G."/>
            <person name="Wurch L.L."/>
        </authorList>
    </citation>
    <scope>NUCLEOTIDE SEQUENCE</scope>
</reference>
<dbReference type="GO" id="GO:0015994">
    <property type="term" value="P:chlorophyll metabolic process"/>
    <property type="evidence" value="ECO:0007669"/>
    <property type="project" value="TreeGrafter"/>
</dbReference>
<dbReference type="Gene3D" id="3.40.50.1820">
    <property type="entry name" value="alpha/beta hydrolase"/>
    <property type="match status" value="1"/>
</dbReference>
<dbReference type="Pfam" id="PF00561">
    <property type="entry name" value="Abhydrolase_1"/>
    <property type="match status" value="1"/>
</dbReference>
<dbReference type="GO" id="GO:0047746">
    <property type="term" value="F:chlorophyllase activity"/>
    <property type="evidence" value="ECO:0007669"/>
    <property type="project" value="TreeGrafter"/>
</dbReference>
<dbReference type="AlphaFoldDB" id="A0A0D3KAG0"/>
<sequence>MLPILSLSLSLSTASPPTPTFPAASRFNFRGSDCAYYVAGSGPPVVLLHGFAGSAYNCWRSTVPALAATHTVYGIDLLGLGASAQPVVEYSIDLWREQCAAFGTPARAVGMMNCGVGMNNKNALKAQPRRNLGAASADLDAV</sequence>
<proteinExistence type="predicted"/>
<evidence type="ECO:0000313" key="2">
    <source>
        <dbReference type="EnsemblProtists" id="EOD32745"/>
    </source>
</evidence>
<dbReference type="PaxDb" id="2903-EOD32745"/>
<dbReference type="EnsemblProtists" id="EOD32745">
    <property type="protein sequence ID" value="EOD32745"/>
    <property type="gene ID" value="EMIHUDRAFT_253278"/>
</dbReference>
<evidence type="ECO:0000313" key="3">
    <source>
        <dbReference type="Proteomes" id="UP000013827"/>
    </source>
</evidence>
<dbReference type="PANTHER" id="PTHR46438">
    <property type="entry name" value="ALPHA/BETA-HYDROLASES SUPERFAMILY PROTEIN"/>
    <property type="match status" value="1"/>
</dbReference>
<organism evidence="2 3">
    <name type="scientific">Emiliania huxleyi (strain CCMP1516)</name>
    <dbReference type="NCBI Taxonomy" id="280463"/>
    <lineage>
        <taxon>Eukaryota</taxon>
        <taxon>Haptista</taxon>
        <taxon>Haptophyta</taxon>
        <taxon>Prymnesiophyceae</taxon>
        <taxon>Isochrysidales</taxon>
        <taxon>Noelaerhabdaceae</taxon>
        <taxon>Emiliania</taxon>
    </lineage>
</organism>
<dbReference type="SUPFAM" id="SSF53474">
    <property type="entry name" value="alpha/beta-Hydrolases"/>
    <property type="match status" value="1"/>
</dbReference>
<dbReference type="Proteomes" id="UP000013827">
    <property type="component" value="Unassembled WGS sequence"/>
</dbReference>
<dbReference type="InterPro" id="IPR000073">
    <property type="entry name" value="AB_hydrolase_1"/>
</dbReference>
<reference evidence="2" key="2">
    <citation type="submission" date="2024-10" db="UniProtKB">
        <authorList>
            <consortium name="EnsemblProtists"/>
        </authorList>
    </citation>
    <scope>IDENTIFICATION</scope>
</reference>
<accession>A0A0D3KAG0</accession>
<dbReference type="InterPro" id="IPR029058">
    <property type="entry name" value="AB_hydrolase_fold"/>
</dbReference>
<dbReference type="eggNOG" id="KOG1454">
    <property type="taxonomic scope" value="Eukaryota"/>
</dbReference>